<keyword evidence="3" id="KW-1185">Reference proteome</keyword>
<dbReference type="Proteomes" id="UP001333818">
    <property type="component" value="Unassembled WGS sequence"/>
</dbReference>
<gene>
    <name evidence="2" type="ORF">V2H45_23050</name>
</gene>
<dbReference type="InterPro" id="IPR011856">
    <property type="entry name" value="tRNA_endonuc-like_dom_sf"/>
</dbReference>
<reference evidence="2" key="1">
    <citation type="submission" date="2024-01" db="EMBL/GenBank/DDBJ databases">
        <title>Bank of Algae and Cyanobacteria of the Azores (BACA) strain genomes.</title>
        <authorList>
            <person name="Luz R."/>
            <person name="Cordeiro R."/>
            <person name="Fonseca A."/>
            <person name="Goncalves V."/>
        </authorList>
    </citation>
    <scope>NUCLEOTIDE SEQUENCE</scope>
    <source>
        <strain evidence="2">BACA0141</strain>
    </source>
</reference>
<dbReference type="GO" id="GO:0003676">
    <property type="term" value="F:nucleic acid binding"/>
    <property type="evidence" value="ECO:0007669"/>
    <property type="project" value="InterPro"/>
</dbReference>
<dbReference type="Gene3D" id="3.40.1350.10">
    <property type="match status" value="1"/>
</dbReference>
<sequence>MLRKIEQGWEFSEERLLEDFVWNHLETALDLIPLKRQYGIQGEYCDILAKTANNQLVVLELKNCEDRYIIHQLTRYYHGLKTDQPFKDLVDYSQPIRLIAIAPDFHKHNFIDRRYNLLQIEFIRSVILNQTNHFYLHLHLEGRKEITIQEPIPFIEIGDETSEQIERNIEPPSRMLMNVLDDLSPSAKTEILKLREKILGCDRRIREIKEGKDIFYGRGKTKPCCQLKCISPRTLIKTNSLRLHLWLPIPKSFLRFNRNSGIGRMFLNCDSDFRNVRTVTYWSPTNRNPTELPLPIERYLDEIGLDIANQNLDRLLDLAIKVNLERS</sequence>
<name>A0AAW9Q9E9_9CYAN</name>
<keyword evidence="2" id="KW-0540">Nuclease</keyword>
<feature type="domain" description="Endonuclease NucS C-terminal" evidence="1">
    <location>
        <begin position="33"/>
        <end position="84"/>
    </location>
</feature>
<organism evidence="2 3">
    <name type="scientific">Tumidithrix elongata BACA0141</name>
    <dbReference type="NCBI Taxonomy" id="2716417"/>
    <lineage>
        <taxon>Bacteria</taxon>
        <taxon>Bacillati</taxon>
        <taxon>Cyanobacteriota</taxon>
        <taxon>Cyanophyceae</taxon>
        <taxon>Pseudanabaenales</taxon>
        <taxon>Pseudanabaenaceae</taxon>
        <taxon>Tumidithrix</taxon>
        <taxon>Tumidithrix elongata</taxon>
    </lineage>
</organism>
<comment type="caution">
    <text evidence="2">The sequence shown here is derived from an EMBL/GenBank/DDBJ whole genome shotgun (WGS) entry which is preliminary data.</text>
</comment>
<dbReference type="RefSeq" id="WP_330486060.1">
    <property type="nucleotide sequence ID" value="NZ_JAZBJZ010000151.1"/>
</dbReference>
<keyword evidence="2" id="KW-0255">Endonuclease</keyword>
<protein>
    <submittedName>
        <fullName evidence="2">Endonuclease NucS domain-containing protein</fullName>
    </submittedName>
</protein>
<dbReference type="AlphaFoldDB" id="A0AAW9Q9E9"/>
<evidence type="ECO:0000313" key="2">
    <source>
        <dbReference type="EMBL" id="MEE3719623.1"/>
    </source>
</evidence>
<evidence type="ECO:0000259" key="1">
    <source>
        <dbReference type="Pfam" id="PF01939"/>
    </source>
</evidence>
<dbReference type="EMBL" id="JAZBJZ010000151">
    <property type="protein sequence ID" value="MEE3719623.1"/>
    <property type="molecule type" value="Genomic_DNA"/>
</dbReference>
<dbReference type="Pfam" id="PF01939">
    <property type="entry name" value="NucS_C"/>
    <property type="match status" value="1"/>
</dbReference>
<proteinExistence type="predicted"/>
<accession>A0AAW9Q9E9</accession>
<keyword evidence="2" id="KW-0378">Hydrolase</keyword>
<dbReference type="GO" id="GO:0004519">
    <property type="term" value="F:endonuclease activity"/>
    <property type="evidence" value="ECO:0007669"/>
    <property type="project" value="UniProtKB-KW"/>
</dbReference>
<evidence type="ECO:0000313" key="3">
    <source>
        <dbReference type="Proteomes" id="UP001333818"/>
    </source>
</evidence>
<dbReference type="InterPro" id="IPR048301">
    <property type="entry name" value="NucS_C"/>
</dbReference>